<dbReference type="GO" id="GO:0071972">
    <property type="term" value="F:peptidoglycan L,D-transpeptidase activity"/>
    <property type="evidence" value="ECO:0007669"/>
    <property type="project" value="TreeGrafter"/>
</dbReference>
<dbReference type="Pfam" id="PF03061">
    <property type="entry name" value="4HBT"/>
    <property type="match status" value="1"/>
</dbReference>
<dbReference type="Proteomes" id="UP000030106">
    <property type="component" value="Unassembled WGS sequence"/>
</dbReference>
<dbReference type="NCBIfam" id="NF007563">
    <property type="entry name" value="PRK10190.1"/>
    <property type="match status" value="1"/>
</dbReference>
<dbReference type="GO" id="GO:0042597">
    <property type="term" value="C:periplasmic space"/>
    <property type="evidence" value="ECO:0007669"/>
    <property type="project" value="UniProtKB-SubCell"/>
</dbReference>
<evidence type="ECO:0000256" key="3">
    <source>
        <dbReference type="ARBA" id="ARBA00005992"/>
    </source>
</evidence>
<dbReference type="CDD" id="cd03443">
    <property type="entry name" value="PaaI_thioesterase"/>
    <property type="match status" value="1"/>
</dbReference>
<evidence type="ECO:0000259" key="13">
    <source>
        <dbReference type="PROSITE" id="PS52029"/>
    </source>
</evidence>
<keyword evidence="10" id="KW-0573">Peptidoglycan synthesis</keyword>
<dbReference type="GO" id="GO:0005576">
    <property type="term" value="C:extracellular region"/>
    <property type="evidence" value="ECO:0007669"/>
    <property type="project" value="TreeGrafter"/>
</dbReference>
<comment type="subcellular location">
    <subcellularLocation>
        <location evidence="1">Periplasm</location>
    </subcellularLocation>
</comment>
<dbReference type="HOGENOM" id="CLU_564967_0_0_1"/>
<evidence type="ECO:0000256" key="11">
    <source>
        <dbReference type="ARBA" id="ARBA00023316"/>
    </source>
</evidence>
<evidence type="ECO:0000313" key="14">
    <source>
        <dbReference type="EMBL" id="KGQ14034.1"/>
    </source>
</evidence>
<dbReference type="InterPro" id="IPR005490">
    <property type="entry name" value="LD_TPept_cat_dom"/>
</dbReference>
<dbReference type="GO" id="GO:0008360">
    <property type="term" value="P:regulation of cell shape"/>
    <property type="evidence" value="ECO:0007669"/>
    <property type="project" value="UniProtKB-KW"/>
</dbReference>
<dbReference type="Pfam" id="PF17969">
    <property type="entry name" value="Ldt_C"/>
    <property type="match status" value="1"/>
</dbReference>
<protein>
    <submittedName>
        <fullName evidence="14">Putative L,D-transpeptidase ErfK/SrfK</fullName>
    </submittedName>
</protein>
<dbReference type="InterPro" id="IPR041597">
    <property type="entry name" value="Ldt_C"/>
</dbReference>
<evidence type="ECO:0000256" key="10">
    <source>
        <dbReference type="ARBA" id="ARBA00022984"/>
    </source>
</evidence>
<accession>A0A0A2WLP1</accession>
<feature type="signal peptide" evidence="12">
    <location>
        <begin position="1"/>
        <end position="20"/>
    </location>
</feature>
<dbReference type="PANTHER" id="PTHR30582">
    <property type="entry name" value="L,D-TRANSPEPTIDASE"/>
    <property type="match status" value="1"/>
</dbReference>
<keyword evidence="8" id="KW-0378">Hydrolase</keyword>
<dbReference type="CDD" id="cd16913">
    <property type="entry name" value="YkuD_like"/>
    <property type="match status" value="1"/>
</dbReference>
<sequence>MIRFSTLAFALAAVTQSAMAVTYALPPEGSRLVGTPLTIAVPEGNKEPLEHFAAQYGQGFSNMLEANPGVDPFLPKAGTQLVIPQQVILPDTVREGIVVNVAEMRLYYYPKDTNTVEILPIGIGQAGRETPRNWVTRVERKQDAPAWTPTPNTRREYAKEGKTLPAFVPPGPDNPMGLYAIYIGKLYAIHGTNANFGIGLRVSQGCIRLRNDDIKFLFDNVPVGTRVQLIDQPVKVTAEPDGKRWLEVHEPLSRNRAEFESDKKVPLPMTTVLRSETQASGVNTAVFSRATGGTFCAVFPVCRTFYARIIPPLKEGADPHRRSTLANNPLSVLEYLRKMLNNSLSVDDVTHMNYPTAISQLLKFELLDVAEGCATLGLNADAAIHGNQQGTVHGGMLCELADAAIGTAHSTLMAPGESFTSIDLKATFLRPVWQGKLTAKAFPVHKGSTISHYCCEIQKEDGKMAAVIHSTVMTLRGDKAAGR</sequence>
<keyword evidence="4" id="KW-0328">Glycosyltransferase</keyword>
<evidence type="ECO:0000256" key="12">
    <source>
        <dbReference type="SAM" id="SignalP"/>
    </source>
</evidence>
<dbReference type="InterPro" id="IPR003736">
    <property type="entry name" value="PAAI_dom"/>
</dbReference>
<evidence type="ECO:0000256" key="5">
    <source>
        <dbReference type="ARBA" id="ARBA00022679"/>
    </source>
</evidence>
<dbReference type="AlphaFoldDB" id="A0A0A2WLP1"/>
<keyword evidence="5" id="KW-0808">Transferase</keyword>
<dbReference type="GO" id="GO:0071555">
    <property type="term" value="P:cell wall organization"/>
    <property type="evidence" value="ECO:0007669"/>
    <property type="project" value="UniProtKB-KW"/>
</dbReference>
<dbReference type="InterPro" id="IPR038063">
    <property type="entry name" value="Transpep_catalytic_dom"/>
</dbReference>
<dbReference type="Gene3D" id="2.40.440.10">
    <property type="entry name" value="L,D-transpeptidase catalytic domain-like"/>
    <property type="match status" value="1"/>
</dbReference>
<dbReference type="Pfam" id="PF03734">
    <property type="entry name" value="YkuD"/>
    <property type="match status" value="1"/>
</dbReference>
<evidence type="ECO:0000256" key="9">
    <source>
        <dbReference type="ARBA" id="ARBA00022960"/>
    </source>
</evidence>
<dbReference type="InterPro" id="IPR006683">
    <property type="entry name" value="Thioestr_dom"/>
</dbReference>
<proteinExistence type="inferred from homology"/>
<organism evidence="14 15">
    <name type="scientific">Beauveria bassiana D1-5</name>
    <dbReference type="NCBI Taxonomy" id="1245745"/>
    <lineage>
        <taxon>Eukaryota</taxon>
        <taxon>Fungi</taxon>
        <taxon>Dikarya</taxon>
        <taxon>Ascomycota</taxon>
        <taxon>Pezizomycotina</taxon>
        <taxon>Sordariomycetes</taxon>
        <taxon>Hypocreomycetidae</taxon>
        <taxon>Hypocreales</taxon>
        <taxon>Cordycipitaceae</taxon>
        <taxon>Beauveria</taxon>
    </lineage>
</organism>
<reference evidence="14 15" key="1">
    <citation type="submission" date="2012-10" db="EMBL/GenBank/DDBJ databases">
        <title>Genome sequencing and analysis of entomopathogenic fungi Beauveria bassiana D1-5.</title>
        <authorList>
            <person name="Li Q."/>
            <person name="Wang L."/>
            <person name="Zhang Z."/>
            <person name="Wang Q."/>
            <person name="Ren J."/>
            <person name="Wang M."/>
            <person name="Xu W."/>
            <person name="Wang J."/>
            <person name="Lu Y."/>
            <person name="Du Q."/>
            <person name="Sun Z."/>
        </authorList>
    </citation>
    <scope>NUCLEOTIDE SEQUENCE [LARGE SCALE GENOMIC DNA]</scope>
    <source>
        <strain evidence="14 15">D1-5</strain>
    </source>
</reference>
<feature type="domain" description="L,D-TPase catalytic" evidence="13">
    <location>
        <begin position="95"/>
        <end position="230"/>
    </location>
</feature>
<name>A0A0A2WLP1_BEABA</name>
<feature type="chain" id="PRO_5002007325" evidence="12">
    <location>
        <begin position="21"/>
        <end position="483"/>
    </location>
</feature>
<keyword evidence="6 12" id="KW-0732">Signal</keyword>
<keyword evidence="7" id="KW-0574">Periplasm</keyword>
<comment type="similarity">
    <text evidence="3">Belongs to the YkuD family.</text>
</comment>
<keyword evidence="9" id="KW-0133">Cell shape</keyword>
<comment type="caution">
    <text evidence="14">The sequence shown here is derived from an EMBL/GenBank/DDBJ whole genome shotgun (WGS) entry which is preliminary data.</text>
</comment>
<dbReference type="SUPFAM" id="SSF141523">
    <property type="entry name" value="L,D-transpeptidase catalytic domain-like"/>
    <property type="match status" value="1"/>
</dbReference>
<gene>
    <name evidence="14" type="ORF">BBAD15_g27</name>
</gene>
<dbReference type="EMBL" id="ANFO01000003">
    <property type="protein sequence ID" value="KGQ14034.1"/>
    <property type="molecule type" value="Genomic_DNA"/>
</dbReference>
<evidence type="ECO:0000256" key="1">
    <source>
        <dbReference type="ARBA" id="ARBA00004418"/>
    </source>
</evidence>
<dbReference type="InterPro" id="IPR029069">
    <property type="entry name" value="HotDog_dom_sf"/>
</dbReference>
<keyword evidence="11" id="KW-0961">Cell wall biogenesis/degradation</keyword>
<evidence type="ECO:0000313" key="15">
    <source>
        <dbReference type="Proteomes" id="UP000030106"/>
    </source>
</evidence>
<evidence type="ECO:0000256" key="7">
    <source>
        <dbReference type="ARBA" id="ARBA00022764"/>
    </source>
</evidence>
<dbReference type="InterPro" id="IPR050979">
    <property type="entry name" value="LD-transpeptidase"/>
</dbReference>
<evidence type="ECO:0000256" key="2">
    <source>
        <dbReference type="ARBA" id="ARBA00004752"/>
    </source>
</evidence>
<dbReference type="UniPathway" id="UPA00219"/>
<dbReference type="NCBIfam" id="TIGR00369">
    <property type="entry name" value="unchar_dom_1"/>
    <property type="match status" value="1"/>
</dbReference>
<dbReference type="SUPFAM" id="SSF54637">
    <property type="entry name" value="Thioesterase/thiol ester dehydrase-isomerase"/>
    <property type="match status" value="1"/>
</dbReference>
<dbReference type="PROSITE" id="PS52029">
    <property type="entry name" value="LD_TPASE"/>
    <property type="match status" value="1"/>
</dbReference>
<dbReference type="PANTHER" id="PTHR30582:SF24">
    <property type="entry name" value="L,D-TRANSPEPTIDASE ERFK_SRFK-RELATED"/>
    <property type="match status" value="1"/>
</dbReference>
<evidence type="ECO:0000256" key="4">
    <source>
        <dbReference type="ARBA" id="ARBA00022676"/>
    </source>
</evidence>
<evidence type="ECO:0000256" key="8">
    <source>
        <dbReference type="ARBA" id="ARBA00022801"/>
    </source>
</evidence>
<comment type="pathway">
    <text evidence="2">Cell wall biogenesis; peptidoglycan biosynthesis.</text>
</comment>
<evidence type="ECO:0000256" key="6">
    <source>
        <dbReference type="ARBA" id="ARBA00022729"/>
    </source>
</evidence>
<dbReference type="FunFam" id="2.40.440.10:FF:000001">
    <property type="entry name" value="L,D-transpeptidase YbiS"/>
    <property type="match status" value="1"/>
</dbReference>
<dbReference type="Gene3D" id="3.10.129.10">
    <property type="entry name" value="Hotdog Thioesterase"/>
    <property type="match status" value="1"/>
</dbReference>
<dbReference type="GO" id="GO:0016757">
    <property type="term" value="F:glycosyltransferase activity"/>
    <property type="evidence" value="ECO:0007669"/>
    <property type="project" value="UniProtKB-KW"/>
</dbReference>